<dbReference type="Pfam" id="PF03717">
    <property type="entry name" value="PBP_dimer"/>
    <property type="match status" value="1"/>
</dbReference>
<comment type="catalytic activity">
    <reaction evidence="1">
        <text>a beta-lactam + H2O = a substituted beta-amino acid</text>
        <dbReference type="Rhea" id="RHEA:20401"/>
        <dbReference type="ChEBI" id="CHEBI:15377"/>
        <dbReference type="ChEBI" id="CHEBI:35627"/>
        <dbReference type="ChEBI" id="CHEBI:140347"/>
        <dbReference type="EC" id="3.5.2.6"/>
    </reaction>
</comment>
<dbReference type="STRING" id="1851148.SMSP2_01640"/>
<dbReference type="SUPFAM" id="SSF56519">
    <property type="entry name" value="Penicillin binding protein dimerisation domain"/>
    <property type="match status" value="1"/>
</dbReference>
<keyword evidence="6" id="KW-0732">Signal</keyword>
<dbReference type="KEGG" id="pbas:SMSP2_01640"/>
<dbReference type="InterPro" id="IPR005311">
    <property type="entry name" value="PBP_dimer"/>
</dbReference>
<feature type="domain" description="Penicillin-binding protein dimerisation" evidence="11">
    <location>
        <begin position="36"/>
        <end position="278"/>
    </location>
</feature>
<dbReference type="InterPro" id="IPR036138">
    <property type="entry name" value="PBP_dimer_sf"/>
</dbReference>
<evidence type="ECO:0000256" key="5">
    <source>
        <dbReference type="ARBA" id="ARBA00022645"/>
    </source>
</evidence>
<evidence type="ECO:0000259" key="10">
    <source>
        <dbReference type="Pfam" id="PF00905"/>
    </source>
</evidence>
<dbReference type="SUPFAM" id="SSF56601">
    <property type="entry name" value="beta-lactamase/transpeptidase-like"/>
    <property type="match status" value="1"/>
</dbReference>
<evidence type="ECO:0000256" key="7">
    <source>
        <dbReference type="ARBA" id="ARBA00022801"/>
    </source>
</evidence>
<dbReference type="GO" id="GO:0046677">
    <property type="term" value="P:response to antibiotic"/>
    <property type="evidence" value="ECO:0007669"/>
    <property type="project" value="UniProtKB-KW"/>
</dbReference>
<evidence type="ECO:0000256" key="1">
    <source>
        <dbReference type="ARBA" id="ARBA00001526"/>
    </source>
</evidence>
<dbReference type="GO" id="GO:0071555">
    <property type="term" value="P:cell wall organization"/>
    <property type="evidence" value="ECO:0007669"/>
    <property type="project" value="TreeGrafter"/>
</dbReference>
<evidence type="ECO:0000313" key="12">
    <source>
        <dbReference type="EMBL" id="AQQ71270.1"/>
    </source>
</evidence>
<keyword evidence="8" id="KW-0472">Membrane</keyword>
<dbReference type="GO" id="GO:0008800">
    <property type="term" value="F:beta-lactamase activity"/>
    <property type="evidence" value="ECO:0007669"/>
    <property type="project" value="UniProtKB-EC"/>
</dbReference>
<organism evidence="12 13">
    <name type="scientific">Limihaloglobus sulfuriphilus</name>
    <dbReference type="NCBI Taxonomy" id="1851148"/>
    <lineage>
        <taxon>Bacteria</taxon>
        <taxon>Pseudomonadati</taxon>
        <taxon>Planctomycetota</taxon>
        <taxon>Phycisphaerae</taxon>
        <taxon>Sedimentisphaerales</taxon>
        <taxon>Sedimentisphaeraceae</taxon>
        <taxon>Limihaloglobus</taxon>
    </lineage>
</organism>
<evidence type="ECO:0000256" key="3">
    <source>
        <dbReference type="ARBA" id="ARBA00007898"/>
    </source>
</evidence>
<proteinExistence type="inferred from homology"/>
<dbReference type="PANTHER" id="PTHR30627">
    <property type="entry name" value="PEPTIDOGLYCAN D,D-TRANSPEPTIDASE"/>
    <property type="match status" value="1"/>
</dbReference>
<comment type="subcellular location">
    <subcellularLocation>
        <location evidence="2">Membrane</location>
    </subcellularLocation>
</comment>
<reference evidence="13" key="1">
    <citation type="submission" date="2017-02" db="EMBL/GenBank/DDBJ databases">
        <title>Comparative genomics and description of representatives of a novel lineage of planctomycetes thriving in anoxic sediments.</title>
        <authorList>
            <person name="Spring S."/>
            <person name="Bunk B."/>
            <person name="Sproer C."/>
        </authorList>
    </citation>
    <scope>NUCLEOTIDE SEQUENCE [LARGE SCALE GENOMIC DNA]</scope>
    <source>
        <strain evidence="13">SM-Chi-D1</strain>
    </source>
</reference>
<dbReference type="Gene3D" id="3.40.710.10">
    <property type="entry name" value="DD-peptidase/beta-lactamase superfamily"/>
    <property type="match status" value="1"/>
</dbReference>
<keyword evidence="5" id="KW-0121">Carboxypeptidase</keyword>
<feature type="domain" description="Penicillin-binding protein transpeptidase" evidence="10">
    <location>
        <begin position="325"/>
        <end position="656"/>
    </location>
</feature>
<dbReference type="GO" id="GO:0008658">
    <property type="term" value="F:penicillin binding"/>
    <property type="evidence" value="ECO:0007669"/>
    <property type="project" value="InterPro"/>
</dbReference>
<keyword evidence="9" id="KW-0046">Antibiotic resistance</keyword>
<gene>
    <name evidence="12" type="primary">pbp</name>
    <name evidence="12" type="ORF">SMSP2_01640</name>
</gene>
<sequence length="676" mass="75705">MLGICLARLLWIQAALSEQNREIVSNIGIAPPRELPTLRGMILDRRGRPMAQEIADFKLCLLYRYIRLKDEKFWLANALFTAQDRGISPEDAIQYWHEELADELERTNELIAEFLGLPGITREIIETNLSEINSRIWRLREFFAMKRNFPNTEMTLSDYRSIPEEQRLIMEAQVNDLAEMHTQWHCVADINEQAKNAAQIRFIADDDVGIDVSSTRSYPFDETAAHIIGWVNPAQPDKGMFSSDELMKYKEGELAGFTGVEYVFEPLLRGRRGKVTYLGHNGEKEVIASEFGMNVNLTIDAVLQERIEDWVSNPQANKNSSKPTGIVIIDAATGEILASVSTPSYNLNKMRADFTEIKNSPNSPLKNRAMYSLYPPGSSIKPTILLAGMEEGKVTQHSIISCPPVPEENWPRCLLQRNGSCHDWRWQYEGGNNARNAIRGSCNIYFTKLAHRIESEKLQRWLYDIGFGRRILADADLSYAEVSLEQSRGLQESQGIISGSIPQKNVKTFEDLPPLPASERKWFGMGQGNLRVTVLQVANSMALIARGGVFIQPTLYRDKNRQAPPKQLGIADNTIETIKDGMSAVVYETGGTANTAYKESGFDDDTVELFGKTGSTEAPANAWFVGFAQDSRGRSVAIAVVIEGGLHGSSDAAPIAFKSFEILREEGYIGEFEDGR</sequence>
<dbReference type="InterPro" id="IPR001460">
    <property type="entry name" value="PCN-bd_Tpept"/>
</dbReference>
<dbReference type="InterPro" id="IPR012338">
    <property type="entry name" value="Beta-lactam/transpept-like"/>
</dbReference>
<evidence type="ECO:0000313" key="13">
    <source>
        <dbReference type="Proteomes" id="UP000188181"/>
    </source>
</evidence>
<evidence type="ECO:0000256" key="9">
    <source>
        <dbReference type="ARBA" id="ARBA00023251"/>
    </source>
</evidence>
<evidence type="ECO:0000256" key="6">
    <source>
        <dbReference type="ARBA" id="ARBA00022729"/>
    </source>
</evidence>
<dbReference type="EMBL" id="CP019646">
    <property type="protein sequence ID" value="AQQ71270.1"/>
    <property type="molecule type" value="Genomic_DNA"/>
</dbReference>
<keyword evidence="7" id="KW-0378">Hydrolase</keyword>
<protein>
    <recommendedName>
        <fullName evidence="4">beta-lactamase</fullName>
        <ecNumber evidence="4">3.5.2.6</ecNumber>
    </recommendedName>
</protein>
<dbReference type="Gene3D" id="3.90.1310.10">
    <property type="entry name" value="Penicillin-binding protein 2a (Domain 2)"/>
    <property type="match status" value="1"/>
</dbReference>
<evidence type="ECO:0000256" key="4">
    <source>
        <dbReference type="ARBA" id="ARBA00012865"/>
    </source>
</evidence>
<dbReference type="AlphaFoldDB" id="A0A1Q2MF20"/>
<dbReference type="GO" id="GO:0004180">
    <property type="term" value="F:carboxypeptidase activity"/>
    <property type="evidence" value="ECO:0007669"/>
    <property type="project" value="UniProtKB-KW"/>
</dbReference>
<name>A0A1Q2MF20_9BACT</name>
<dbReference type="PANTHER" id="PTHR30627:SF6">
    <property type="entry name" value="BETA-LACTAMASE YBXI-RELATED"/>
    <property type="match status" value="1"/>
</dbReference>
<keyword evidence="5" id="KW-0645">Protease</keyword>
<dbReference type="EC" id="3.5.2.6" evidence="4"/>
<dbReference type="Proteomes" id="UP000188181">
    <property type="component" value="Chromosome"/>
</dbReference>
<evidence type="ECO:0000256" key="2">
    <source>
        <dbReference type="ARBA" id="ARBA00004370"/>
    </source>
</evidence>
<dbReference type="InterPro" id="IPR050515">
    <property type="entry name" value="Beta-lactam/transpept"/>
</dbReference>
<dbReference type="Pfam" id="PF00905">
    <property type="entry name" value="Transpeptidase"/>
    <property type="match status" value="1"/>
</dbReference>
<accession>A0A1Q2MF20</accession>
<keyword evidence="13" id="KW-1185">Reference proteome</keyword>
<dbReference type="GO" id="GO:0005886">
    <property type="term" value="C:plasma membrane"/>
    <property type="evidence" value="ECO:0007669"/>
    <property type="project" value="TreeGrafter"/>
</dbReference>
<evidence type="ECO:0000256" key="8">
    <source>
        <dbReference type="ARBA" id="ARBA00023136"/>
    </source>
</evidence>
<evidence type="ECO:0000259" key="11">
    <source>
        <dbReference type="Pfam" id="PF03717"/>
    </source>
</evidence>
<comment type="similarity">
    <text evidence="3">Belongs to the class-D beta-lactamase family.</text>
</comment>